<name>A0A0K1IZI1_HALGI</name>
<evidence type="ECO:0000313" key="3">
    <source>
        <dbReference type="Proteomes" id="UP000066124"/>
    </source>
</evidence>
<evidence type="ECO:0008006" key="4">
    <source>
        <dbReference type="Google" id="ProtNLM"/>
    </source>
</evidence>
<keyword evidence="1" id="KW-1133">Transmembrane helix</keyword>
<dbReference type="PATRIC" id="fig|35746.4.peg.4155"/>
<dbReference type="AlphaFoldDB" id="A0A0K1IZI1"/>
<dbReference type="RefSeq" id="WP_050460496.1">
    <property type="nucleotide sequence ID" value="NZ_CP011951.1"/>
</dbReference>
<geneLocation type="plasmid" evidence="2 3">
    <name>pHG4</name>
</geneLocation>
<keyword evidence="2" id="KW-0614">Plasmid</keyword>
<dbReference type="Proteomes" id="UP000066124">
    <property type="component" value="Plasmid pHG4"/>
</dbReference>
<evidence type="ECO:0000313" key="2">
    <source>
        <dbReference type="EMBL" id="AKU09881.1"/>
    </source>
</evidence>
<accession>A0A0K1IZI1</accession>
<organism evidence="2 3">
    <name type="scientific">Haloferax gibbonsii</name>
    <dbReference type="NCBI Taxonomy" id="35746"/>
    <lineage>
        <taxon>Archaea</taxon>
        <taxon>Methanobacteriati</taxon>
        <taxon>Methanobacteriota</taxon>
        <taxon>Stenosarchaea group</taxon>
        <taxon>Halobacteria</taxon>
        <taxon>Halobacteriales</taxon>
        <taxon>Haloferacaceae</taxon>
        <taxon>Haloferax</taxon>
    </lineage>
</organism>
<dbReference type="KEGG" id="hgi:ABY42_18865"/>
<proteinExistence type="predicted"/>
<gene>
    <name evidence="2" type="ORF">ABY42_18865</name>
</gene>
<dbReference type="GeneID" id="25248056"/>
<keyword evidence="1" id="KW-0472">Membrane</keyword>
<sequence length="139" mass="15285">MGVGDRVVSSQQAALAHLEGDEEVLGSVDFSWLSFWRYLLIGLLLTPIGVGLLIFPLVYRAKKKSGCMITTRRIIHTESSLFSSATREVQIKDIRSISNVDGLVGGGVRVDTGGGHIQIGVRNSAEMMNVIREQMRRIE</sequence>
<feature type="transmembrane region" description="Helical" evidence="1">
    <location>
        <begin position="35"/>
        <end position="59"/>
    </location>
</feature>
<protein>
    <recommendedName>
        <fullName evidence="4">DUF304 domain-containing protein</fullName>
    </recommendedName>
</protein>
<reference evidence="3" key="1">
    <citation type="journal article" date="2015" name="J. Biotechnol.">
        <title>Complete genome sequence of Haloferax gibbonsii strain ARA6, a potential producer of polyhydroxyalkanoates and halocins isolated from Araruama, Rio de Janeiro, Brasil.</title>
        <authorList>
            <person name="Pinto L.H."/>
            <person name="D'Alincourt Carvalho-Assef A.P."/>
            <person name="Vieira R.P."/>
            <person name="Clementino M.M."/>
            <person name="Albano R.M."/>
        </authorList>
    </citation>
    <scope>NUCLEOTIDE SEQUENCE [LARGE SCALE GENOMIC DNA]</scope>
    <source>
        <strain evidence="3">ARA6</strain>
        <plasmid evidence="3">Plasmid pHG4</plasmid>
    </source>
</reference>
<evidence type="ECO:0000256" key="1">
    <source>
        <dbReference type="SAM" id="Phobius"/>
    </source>
</evidence>
<dbReference type="EMBL" id="CP011951">
    <property type="protein sequence ID" value="AKU09881.1"/>
    <property type="molecule type" value="Genomic_DNA"/>
</dbReference>
<keyword evidence="1" id="KW-0812">Transmembrane</keyword>